<sequence length="96" mass="10834">MKNIQVVVSGHSMWPILDDGQVIDCEKYDGQKLLIGDIIVFLHPFNKKLTLIKRIQEINSEGELWVVGDNPDPTSSQDSHNFGFISKNNVLGLNRD</sequence>
<reference evidence="2" key="2">
    <citation type="journal article" date="2015" name="ISME J.">
        <title>A new class of marine Euryarchaeota group II from the Mediterranean deep chlorophyll maximum.</title>
        <authorList>
            <person name="Martin-Cuadrado A.B."/>
            <person name="Garcia-Heredia I."/>
            <person name="Molto A.G."/>
            <person name="Lopez-Ubeda R."/>
            <person name="Kimes N."/>
            <person name="Lopez-Garcia P."/>
            <person name="Moreira D."/>
            <person name="Rodriguez-Valera F."/>
        </authorList>
    </citation>
    <scope>NUCLEOTIDE SEQUENCE</scope>
</reference>
<dbReference type="CDD" id="cd06530">
    <property type="entry name" value="S26_SPase_I"/>
    <property type="match status" value="1"/>
</dbReference>
<dbReference type="EMBL" id="KP211863">
    <property type="protein sequence ID" value="ANV79971.1"/>
    <property type="molecule type" value="Genomic_DNA"/>
</dbReference>
<evidence type="ECO:0000259" key="1">
    <source>
        <dbReference type="Pfam" id="PF10502"/>
    </source>
</evidence>
<dbReference type="GO" id="GO:0004252">
    <property type="term" value="F:serine-type endopeptidase activity"/>
    <property type="evidence" value="ECO:0007669"/>
    <property type="project" value="InterPro"/>
</dbReference>
<organism evidence="2">
    <name type="scientific">uncultured Poseidoniia archaeon</name>
    <dbReference type="NCBI Taxonomy" id="1697135"/>
    <lineage>
        <taxon>Archaea</taxon>
        <taxon>Methanobacteriati</taxon>
        <taxon>Thermoplasmatota</taxon>
        <taxon>Candidatus Poseidoniia</taxon>
        <taxon>environmental samples</taxon>
    </lineage>
</organism>
<dbReference type="SUPFAM" id="SSF51306">
    <property type="entry name" value="LexA/Signal peptidase"/>
    <property type="match status" value="1"/>
</dbReference>
<dbReference type="InterPro" id="IPR019533">
    <property type="entry name" value="Peptidase_S26"/>
</dbReference>
<accession>A0A1B1TCG3</accession>
<dbReference type="AlphaFoldDB" id="A0A1B1TCG3"/>
<feature type="domain" description="Peptidase S26" evidence="1">
    <location>
        <begin position="6"/>
        <end position="55"/>
    </location>
</feature>
<dbReference type="Pfam" id="PF10502">
    <property type="entry name" value="Peptidase_S26"/>
    <property type="match status" value="1"/>
</dbReference>
<dbReference type="InterPro" id="IPR036286">
    <property type="entry name" value="LexA/Signal_pep-like_sf"/>
</dbReference>
<evidence type="ECO:0000313" key="2">
    <source>
        <dbReference type="EMBL" id="ANV79971.1"/>
    </source>
</evidence>
<dbReference type="Gene3D" id="2.10.109.10">
    <property type="entry name" value="Umud Fragment, subunit A"/>
    <property type="match status" value="1"/>
</dbReference>
<protein>
    <recommendedName>
        <fullName evidence="1">Peptidase S26 domain-containing protein</fullName>
    </recommendedName>
</protein>
<proteinExistence type="predicted"/>
<name>A0A1B1TCG3_9ARCH</name>
<dbReference type="GO" id="GO:0006465">
    <property type="term" value="P:signal peptide processing"/>
    <property type="evidence" value="ECO:0007669"/>
    <property type="project" value="InterPro"/>
</dbReference>
<reference evidence="2" key="1">
    <citation type="submission" date="2014-11" db="EMBL/GenBank/DDBJ databases">
        <authorList>
            <person name="Zhu J."/>
            <person name="Qi W."/>
            <person name="Song R."/>
        </authorList>
    </citation>
    <scope>NUCLEOTIDE SEQUENCE</scope>
</reference>